<dbReference type="Proteomes" id="UP000053091">
    <property type="component" value="Unassembled WGS sequence"/>
</dbReference>
<dbReference type="InterPro" id="IPR036457">
    <property type="entry name" value="PPM-type-like_dom_sf"/>
</dbReference>
<dbReference type="OrthoDB" id="1090916at2"/>
<organism evidence="2">
    <name type="scientific">Lentimicrobium saccharophilum</name>
    <dbReference type="NCBI Taxonomy" id="1678841"/>
    <lineage>
        <taxon>Bacteria</taxon>
        <taxon>Pseudomonadati</taxon>
        <taxon>Bacteroidota</taxon>
        <taxon>Bacteroidia</taxon>
        <taxon>Bacteroidales</taxon>
        <taxon>Lentimicrobiaceae</taxon>
        <taxon>Lentimicrobium</taxon>
    </lineage>
</organism>
<dbReference type="EMBL" id="DF968182">
    <property type="protein sequence ID" value="GAP43164.1"/>
    <property type="molecule type" value="Genomic_DNA"/>
</dbReference>
<reference evidence="2" key="1">
    <citation type="journal article" date="2015" name="Genome Announc.">
        <title>Draft Genome Sequence of Bacteroidales Strain TBC1, a Novel Isolate from a Methanogenic Wastewater Treatment System.</title>
        <authorList>
            <person name="Tourlousse D.M."/>
            <person name="Matsuura N."/>
            <person name="Sun L."/>
            <person name="Toyonaga M."/>
            <person name="Kuroda K."/>
            <person name="Ohashi A."/>
            <person name="Cruz R."/>
            <person name="Yamaguchi T."/>
            <person name="Sekiguchi Y."/>
        </authorList>
    </citation>
    <scope>NUCLEOTIDE SEQUENCE [LARGE SCALE GENOMIC DNA]</scope>
    <source>
        <strain evidence="2">TBC1</strain>
    </source>
</reference>
<keyword evidence="3" id="KW-1185">Reference proteome</keyword>
<accession>A0A0S7BRH6</accession>
<gene>
    <name evidence="2" type="ORF">TBC1_111306</name>
</gene>
<feature type="domain" description="PPM-type phosphatase" evidence="1">
    <location>
        <begin position="35"/>
        <end position="230"/>
    </location>
</feature>
<dbReference type="Gene3D" id="3.60.40.10">
    <property type="entry name" value="PPM-type phosphatase domain"/>
    <property type="match status" value="1"/>
</dbReference>
<evidence type="ECO:0000259" key="1">
    <source>
        <dbReference type="Pfam" id="PF07228"/>
    </source>
</evidence>
<dbReference type="STRING" id="1678841.TBC1_111306"/>
<protein>
    <submittedName>
        <fullName evidence="2">Stage II sporulation protein E</fullName>
    </submittedName>
</protein>
<dbReference type="SUPFAM" id="SSF81606">
    <property type="entry name" value="PP2C-like"/>
    <property type="match status" value="1"/>
</dbReference>
<dbReference type="InterPro" id="IPR001932">
    <property type="entry name" value="PPM-type_phosphatase-like_dom"/>
</dbReference>
<dbReference type="AlphaFoldDB" id="A0A0S7BRH6"/>
<name>A0A0S7BRH6_9BACT</name>
<proteinExistence type="predicted"/>
<evidence type="ECO:0000313" key="3">
    <source>
        <dbReference type="Proteomes" id="UP000053091"/>
    </source>
</evidence>
<evidence type="ECO:0000313" key="2">
    <source>
        <dbReference type="EMBL" id="GAP43164.1"/>
    </source>
</evidence>
<dbReference type="PATRIC" id="fig|1678841.3.peg.1481"/>
<sequence>MNGSEFYIEIASRQLCKKGETICGDVFLSRKIQEENRIITVLSDGLGSGVRANVLATLTATMGLNFTMERYPHERTARTILDTLPVDRERKISYATFTIVDSDADGETRIVNFDNPAPLVIRDCKVLKTNQTKLVINRRVARKRELACSTFLARREDRIILMSDGISQSGIGTSMYPFGWDMAATGDWVCHLLQQEPGISAADLSGRMVERAHANDIYSANDDTSCVVIYFRRPRRLLLCSGPPYHNADDHRLAKIVESFSGQKVLCGGTTAEIVARETGRGIEVSLETMSDGIPPVSRMKGVDLVTEGVLTLGRVSARLEEGVSLPVKGRDAASALLRLLLNNDQIYLLAGTRINEAHQDPSLPVELEIRRNVVKKIKRLLEDRYLKEVHLDFI</sequence>
<dbReference type="RefSeq" id="WP_062039965.1">
    <property type="nucleotide sequence ID" value="NZ_DF968182.1"/>
</dbReference>
<dbReference type="Pfam" id="PF07228">
    <property type="entry name" value="SpoIIE"/>
    <property type="match status" value="1"/>
</dbReference>